<keyword evidence="2" id="KW-0812">Transmembrane</keyword>
<gene>
    <name evidence="5" type="ORF">VZD24_11415</name>
    <name evidence="4" type="ORF">VZD85_11830</name>
</gene>
<dbReference type="GO" id="GO:0016780">
    <property type="term" value="F:phosphotransferase activity, for other substituted phosphate groups"/>
    <property type="evidence" value="ECO:0007669"/>
    <property type="project" value="TreeGrafter"/>
</dbReference>
<dbReference type="EMBL" id="JAZBJM010000008">
    <property type="protein sequence ID" value="MEM0519047.1"/>
    <property type="molecule type" value="Genomic_DNA"/>
</dbReference>
<evidence type="ECO:0000313" key="4">
    <source>
        <dbReference type="EMBL" id="MEM0519047.1"/>
    </source>
</evidence>
<evidence type="ECO:0000259" key="3">
    <source>
        <dbReference type="Pfam" id="PF02397"/>
    </source>
</evidence>
<dbReference type="PANTHER" id="PTHR30576">
    <property type="entry name" value="COLANIC BIOSYNTHESIS UDP-GLUCOSE LIPID CARRIER TRANSFERASE"/>
    <property type="match status" value="1"/>
</dbReference>
<dbReference type="Proteomes" id="UP001390963">
    <property type="component" value="Unassembled WGS sequence"/>
</dbReference>
<keyword evidence="4" id="KW-0808">Transferase</keyword>
<organism evidence="4 6">
    <name type="scientific">Aequorivita flava</name>
    <dbReference type="NCBI Taxonomy" id="3114371"/>
    <lineage>
        <taxon>Bacteria</taxon>
        <taxon>Pseudomonadati</taxon>
        <taxon>Bacteroidota</taxon>
        <taxon>Flavobacteriia</taxon>
        <taxon>Flavobacteriales</taxon>
        <taxon>Flavobacteriaceae</taxon>
        <taxon>Aequorivita</taxon>
    </lineage>
</organism>
<feature type="transmembrane region" description="Helical" evidence="2">
    <location>
        <begin position="12"/>
        <end position="33"/>
    </location>
</feature>
<accession>A0AB35YUS8</accession>
<reference evidence="4 7" key="1">
    <citation type="submission" date="2024-01" db="EMBL/GenBank/DDBJ databases">
        <title>Aequorivita flavus sp. nov., isolated from deep-sea sediment.</title>
        <authorList>
            <person name="Chen X."/>
        </authorList>
    </citation>
    <scope>NUCLEOTIDE SEQUENCE</scope>
    <source>
        <strain evidence="4">MCCC 1A16923</strain>
        <strain evidence="5 7">MCCC 1A16935</strain>
    </source>
</reference>
<evidence type="ECO:0000313" key="6">
    <source>
        <dbReference type="Proteomes" id="UP001388259"/>
    </source>
</evidence>
<dbReference type="EC" id="2.7.8.-" evidence="4"/>
<proteinExistence type="inferred from homology"/>
<keyword evidence="2" id="KW-0472">Membrane</keyword>
<evidence type="ECO:0000256" key="1">
    <source>
        <dbReference type="ARBA" id="ARBA00006464"/>
    </source>
</evidence>
<comment type="similarity">
    <text evidence="1">Belongs to the bacterial sugar transferase family.</text>
</comment>
<evidence type="ECO:0000256" key="2">
    <source>
        <dbReference type="SAM" id="Phobius"/>
    </source>
</evidence>
<evidence type="ECO:0000313" key="5">
    <source>
        <dbReference type="EMBL" id="MEM0574128.1"/>
    </source>
</evidence>
<keyword evidence="2" id="KW-1133">Transmembrane helix</keyword>
<dbReference type="PANTHER" id="PTHR30576:SF8">
    <property type="entry name" value="UNDECAPRENYL-PHOSPHATE GALACTOSE PHOSPHOTRANSFERASE"/>
    <property type="match status" value="1"/>
</dbReference>
<dbReference type="AlphaFoldDB" id="A0AB35YUS8"/>
<evidence type="ECO:0000313" key="7">
    <source>
        <dbReference type="Proteomes" id="UP001390963"/>
    </source>
</evidence>
<dbReference type="EMBL" id="JBANCF010000009">
    <property type="protein sequence ID" value="MEM0574128.1"/>
    <property type="molecule type" value="Genomic_DNA"/>
</dbReference>
<protein>
    <submittedName>
        <fullName evidence="4">Sugar transferase</fullName>
        <ecNumber evidence="4">2.7.8.-</ecNumber>
    </submittedName>
</protein>
<sequence>MYKYFFKYIFDMLLVIIGLVVVSPGLIIVSILIRLKLGSPILFAQERPGINGKPFSMYKFRSMTNEKDKEGNLLPNEARLTSFGRKLRSSSLDELPSLLNVLRGEMSIVGPRPLRMRYLELFSPKEYRRHEVRPGITGYAQVNGRSNLNWDKKLEMDVYYVDNLTIWMDIKIIFKTIFNVIGKKDTNPNGADFEIPFDEYIKTR</sequence>
<dbReference type="RefSeq" id="WP_342687666.1">
    <property type="nucleotide sequence ID" value="NZ_JAZBJM010000008.1"/>
</dbReference>
<feature type="domain" description="Bacterial sugar transferase" evidence="3">
    <location>
        <begin position="7"/>
        <end position="181"/>
    </location>
</feature>
<keyword evidence="7" id="KW-1185">Reference proteome</keyword>
<dbReference type="Proteomes" id="UP001388259">
    <property type="component" value="Unassembled WGS sequence"/>
</dbReference>
<name>A0AB35YUS8_9FLAO</name>
<dbReference type="InterPro" id="IPR003362">
    <property type="entry name" value="Bact_transf"/>
</dbReference>
<dbReference type="Pfam" id="PF02397">
    <property type="entry name" value="Bac_transf"/>
    <property type="match status" value="1"/>
</dbReference>
<comment type="caution">
    <text evidence="4">The sequence shown here is derived from an EMBL/GenBank/DDBJ whole genome shotgun (WGS) entry which is preliminary data.</text>
</comment>